<evidence type="ECO:0000256" key="1">
    <source>
        <dbReference type="ARBA" id="ARBA00022741"/>
    </source>
</evidence>
<dbReference type="Gene3D" id="3.40.50.300">
    <property type="entry name" value="P-loop containing nucleotide triphosphate hydrolases"/>
    <property type="match status" value="2"/>
</dbReference>
<dbReference type="RefSeq" id="WP_038370193.1">
    <property type="nucleotide sequence ID" value="NZ_BAAAOW010000001.1"/>
</dbReference>
<dbReference type="Pfam" id="PF00270">
    <property type="entry name" value="DEAD"/>
    <property type="match status" value="1"/>
</dbReference>
<proteinExistence type="predicted"/>
<keyword evidence="3 8" id="KW-0347">Helicase</keyword>
<dbReference type="GO" id="GO:0070478">
    <property type="term" value="P:nuclear-transcribed mRNA catabolic process, 3'-5' exonucleolytic nonsense-mediated decay"/>
    <property type="evidence" value="ECO:0007669"/>
    <property type="project" value="TreeGrafter"/>
</dbReference>
<dbReference type="SMART" id="SM00490">
    <property type="entry name" value="HELICc"/>
    <property type="match status" value="1"/>
</dbReference>
<evidence type="ECO:0000313" key="8">
    <source>
        <dbReference type="EMBL" id="EWS82711.1"/>
    </source>
</evidence>
<dbReference type="PANTHER" id="PTHR12131:SF1">
    <property type="entry name" value="ATP-DEPENDENT RNA HELICASE SUPV3L1, MITOCHONDRIAL-RELATED"/>
    <property type="match status" value="1"/>
</dbReference>
<feature type="compositionally biased region" description="Basic residues" evidence="5">
    <location>
        <begin position="270"/>
        <end position="295"/>
    </location>
</feature>
<feature type="compositionally biased region" description="Basic and acidic residues" evidence="5">
    <location>
        <begin position="300"/>
        <end position="318"/>
    </location>
</feature>
<dbReference type="Pfam" id="PF26090">
    <property type="entry name" value="SH3_HelY"/>
    <property type="match status" value="1"/>
</dbReference>
<dbReference type="PANTHER" id="PTHR12131">
    <property type="entry name" value="ATP-DEPENDENT RNA AND DNA HELICASE"/>
    <property type="match status" value="1"/>
</dbReference>
<evidence type="ECO:0000256" key="5">
    <source>
        <dbReference type="SAM" id="MobiDB-lite"/>
    </source>
</evidence>
<dbReference type="GO" id="GO:0055087">
    <property type="term" value="C:Ski complex"/>
    <property type="evidence" value="ECO:0007669"/>
    <property type="project" value="TreeGrafter"/>
</dbReference>
<dbReference type="InterPro" id="IPR014001">
    <property type="entry name" value="Helicase_ATP-bd"/>
</dbReference>
<dbReference type="InterPro" id="IPR012961">
    <property type="entry name" value="Ski2/MTR4_C"/>
</dbReference>
<organism evidence="8 9">
    <name type="scientific">Brachybacterium phenoliresistens</name>
    <dbReference type="NCBI Taxonomy" id="396014"/>
    <lineage>
        <taxon>Bacteria</taxon>
        <taxon>Bacillati</taxon>
        <taxon>Actinomycetota</taxon>
        <taxon>Actinomycetes</taxon>
        <taxon>Micrococcales</taxon>
        <taxon>Dermabacteraceae</taxon>
        <taxon>Brachybacterium</taxon>
    </lineage>
</organism>
<dbReference type="InterPro" id="IPR058621">
    <property type="entry name" value="SH3_HelY"/>
</dbReference>
<reference evidence="8 9" key="1">
    <citation type="submission" date="2014-02" db="EMBL/GenBank/DDBJ databases">
        <title>Genome sequence of Brachybacterium phenoliresistens strain W13A50.</title>
        <authorList>
            <person name="Wang X."/>
        </authorList>
    </citation>
    <scope>NUCLEOTIDE SEQUENCE [LARGE SCALE GENOMIC DNA]</scope>
    <source>
        <strain evidence="8 9">W13A50</strain>
    </source>
</reference>
<dbReference type="SUPFAM" id="SSF52540">
    <property type="entry name" value="P-loop containing nucleoside triphosphate hydrolases"/>
    <property type="match status" value="1"/>
</dbReference>
<feature type="compositionally biased region" description="Basic and acidic residues" evidence="5">
    <location>
        <begin position="259"/>
        <end position="268"/>
    </location>
</feature>
<keyword evidence="4" id="KW-0067">ATP-binding</keyword>
<dbReference type="GO" id="GO:0005524">
    <property type="term" value="F:ATP binding"/>
    <property type="evidence" value="ECO:0007669"/>
    <property type="project" value="UniProtKB-KW"/>
</dbReference>
<name>Z9JY13_9MICO</name>
<evidence type="ECO:0000259" key="7">
    <source>
        <dbReference type="PROSITE" id="PS51194"/>
    </source>
</evidence>
<dbReference type="CDD" id="cd18795">
    <property type="entry name" value="SF2_C_Ski2"/>
    <property type="match status" value="1"/>
</dbReference>
<feature type="compositionally biased region" description="Polar residues" evidence="5">
    <location>
        <begin position="249"/>
        <end position="258"/>
    </location>
</feature>
<evidence type="ECO:0000256" key="3">
    <source>
        <dbReference type="ARBA" id="ARBA00022806"/>
    </source>
</evidence>
<gene>
    <name evidence="8" type="ORF">BF93_06710</name>
</gene>
<dbReference type="PROSITE" id="PS51194">
    <property type="entry name" value="HELICASE_CTER"/>
    <property type="match status" value="1"/>
</dbReference>
<comment type="caution">
    <text evidence="8">The sequence shown here is derived from an EMBL/GenBank/DDBJ whole genome shotgun (WGS) entry which is preliminary data.</text>
</comment>
<dbReference type="SMART" id="SM00487">
    <property type="entry name" value="DEXDc"/>
    <property type="match status" value="1"/>
</dbReference>
<dbReference type="OrthoDB" id="3229913at2"/>
<dbReference type="STRING" id="396014.BF93_06710"/>
<accession>Z9JY13</accession>
<keyword evidence="9" id="KW-1185">Reference proteome</keyword>
<sequence>MSSPSERYAQFDAERRRSRTPLGSFQARYPFDLDPFQIRGCEALQEGESVLVAAPTGAGKTVVGEFAVHLALETGRKVFYTAPIKALSNQKHEELSAWLGHDRVGLLTGDTSVRPDADVVVMTTEVLRNMLYAGSSLLDGLGFVVMDEVHYLADRLRGPVWEEVIIHLDESVRLVALSATVSNAEEFGAWIDEVRGTVRVIVSETRPVPLWQHVIAGDDLLDLFVDDSGSPVVSHGPGAARERTVNPALAQTGSTSTSRIRDEDEGRGGRGGRGRHGGRGRGRGHGTQGRHRLRGSRSGPPDHRGGSDRRPDPGEHGAGRGPRLGSRPMRRPDVVALLDQHALLPGIFFIFSRAGCDAAVRQCAQAHLTLTTPEEQRRIRAVLAERLAVIGHEDEQILDLPAFRRAAINGVASHHAGMLPLLKVLVEELFSQGLIKAVFATETLALGINMPARSVVLEKLVKFNGTEHADLTPGEYTQLTGRAGRRGIDTEGHAVVVAGPRFDADAVASLASRRTYPLRSAFRPTPNMAVNLLDRFDLQRARETLEMSFAQFQADRSVVGLARKARETEDTVRSYREALHCERGDVLEYVQLTEQIAAREKALAQQRSAADRDRTRSTLRSLRRGDVVAMPGGKRNGYGVVLDVDRQVLEGIRVEVLTPDARVRAVHPGDLPSAPAVIDSLKLPRPERLGSAKVRRDTASALRQLLSGHDPDPRREVRSRAPRTPSTAAQDDALLRLREQLREHPCHDCPEIEAHLRWAGRWRKASAQLERDERRIQGRTSSLARQFDHLVDLLLELGYLELIEDPEPDPAGAADRQASPVPTPRGLRLRHLFSDRDLLIAECLDQGAWADLDPAELAAIVSAAVHDSRRDDAGSPELPASSRFAHVLARTEAIGDRLRAAQARHDVDLTTPPDAAASAIVHRWAQGRHFAAAIADSGMTAGDFVRHCRQVVDMLEQLAAVDGVAATARESVRAVRRGLVAQEFDR</sequence>
<dbReference type="AlphaFoldDB" id="Z9JY13"/>
<feature type="compositionally biased region" description="Basic and acidic residues" evidence="5">
    <location>
        <begin position="709"/>
        <end position="719"/>
    </location>
</feature>
<protein>
    <submittedName>
        <fullName evidence="8">RNA helicase</fullName>
    </submittedName>
</protein>
<dbReference type="EMBL" id="JDYK01000002">
    <property type="protein sequence ID" value="EWS82711.1"/>
    <property type="molecule type" value="Genomic_DNA"/>
</dbReference>
<evidence type="ECO:0000256" key="2">
    <source>
        <dbReference type="ARBA" id="ARBA00022801"/>
    </source>
</evidence>
<dbReference type="Pfam" id="PF00271">
    <property type="entry name" value="Helicase_C"/>
    <property type="match status" value="1"/>
</dbReference>
<dbReference type="GO" id="GO:0004386">
    <property type="term" value="F:helicase activity"/>
    <property type="evidence" value="ECO:0007669"/>
    <property type="project" value="UniProtKB-KW"/>
</dbReference>
<dbReference type="Proteomes" id="UP000023067">
    <property type="component" value="Unassembled WGS sequence"/>
</dbReference>
<evidence type="ECO:0000256" key="4">
    <source>
        <dbReference type="ARBA" id="ARBA00022840"/>
    </source>
</evidence>
<evidence type="ECO:0000259" key="6">
    <source>
        <dbReference type="PROSITE" id="PS51192"/>
    </source>
</evidence>
<keyword evidence="1" id="KW-0547">Nucleotide-binding</keyword>
<evidence type="ECO:0000313" key="9">
    <source>
        <dbReference type="Proteomes" id="UP000023067"/>
    </source>
</evidence>
<keyword evidence="2" id="KW-0378">Hydrolase</keyword>
<dbReference type="Pfam" id="PF08148">
    <property type="entry name" value="DSHCT"/>
    <property type="match status" value="1"/>
</dbReference>
<dbReference type="HOGENOM" id="CLU_002902_4_1_11"/>
<dbReference type="GO" id="GO:0016787">
    <property type="term" value="F:hydrolase activity"/>
    <property type="evidence" value="ECO:0007669"/>
    <property type="project" value="UniProtKB-KW"/>
</dbReference>
<feature type="domain" description="Helicase ATP-binding" evidence="6">
    <location>
        <begin position="41"/>
        <end position="199"/>
    </location>
</feature>
<dbReference type="GO" id="GO:0003676">
    <property type="term" value="F:nucleic acid binding"/>
    <property type="evidence" value="ECO:0007669"/>
    <property type="project" value="InterPro"/>
</dbReference>
<feature type="domain" description="Helicase C-terminal" evidence="7">
    <location>
        <begin position="355"/>
        <end position="533"/>
    </location>
</feature>
<dbReference type="InterPro" id="IPR001650">
    <property type="entry name" value="Helicase_C-like"/>
</dbReference>
<feature type="region of interest" description="Disordered" evidence="5">
    <location>
        <begin position="706"/>
        <end position="730"/>
    </location>
</feature>
<dbReference type="InterPro" id="IPR027417">
    <property type="entry name" value="P-loop_NTPase"/>
</dbReference>
<dbReference type="SMART" id="SM01142">
    <property type="entry name" value="DSHCT"/>
    <property type="match status" value="1"/>
</dbReference>
<dbReference type="InterPro" id="IPR011545">
    <property type="entry name" value="DEAD/DEAH_box_helicase_dom"/>
</dbReference>
<feature type="region of interest" description="Disordered" evidence="5">
    <location>
        <begin position="232"/>
        <end position="328"/>
    </location>
</feature>
<dbReference type="InterPro" id="IPR050699">
    <property type="entry name" value="RNA-DNA_Helicase"/>
</dbReference>
<dbReference type="PROSITE" id="PS51192">
    <property type="entry name" value="HELICASE_ATP_BIND_1"/>
    <property type="match status" value="1"/>
</dbReference>
<dbReference type="eggNOG" id="COG4581">
    <property type="taxonomic scope" value="Bacteria"/>
</dbReference>
<dbReference type="PATRIC" id="fig|396014.3.peg.334"/>
<dbReference type="Gene3D" id="1.10.3380.30">
    <property type="match status" value="1"/>
</dbReference>